<dbReference type="PANTHER" id="PTHR43308">
    <property type="entry name" value="OUTER MEMBRANE PROTEIN ALPHA-RELATED"/>
    <property type="match status" value="1"/>
</dbReference>
<evidence type="ECO:0000313" key="4">
    <source>
        <dbReference type="Proteomes" id="UP000198847"/>
    </source>
</evidence>
<keyword evidence="1" id="KW-0732">Signal</keyword>
<feature type="domain" description="SLH" evidence="2">
    <location>
        <begin position="23"/>
        <end position="86"/>
    </location>
</feature>
<dbReference type="InterPro" id="IPR001119">
    <property type="entry name" value="SLH_dom"/>
</dbReference>
<dbReference type="SUPFAM" id="SSF56935">
    <property type="entry name" value="Porins"/>
    <property type="match status" value="1"/>
</dbReference>
<dbReference type="RefSeq" id="WP_091744575.1">
    <property type="nucleotide sequence ID" value="NZ_FODY01000004.1"/>
</dbReference>
<dbReference type="PROSITE" id="PS51272">
    <property type="entry name" value="SLH"/>
    <property type="match status" value="1"/>
</dbReference>
<reference evidence="3 4" key="1">
    <citation type="submission" date="2016-10" db="EMBL/GenBank/DDBJ databases">
        <authorList>
            <person name="de Groot N.N."/>
        </authorList>
    </citation>
    <scope>NUCLEOTIDE SEQUENCE [LARGE SCALE GENOMIC DNA]</scope>
    <source>
        <strain evidence="3 4">DSM 13305</strain>
    </source>
</reference>
<sequence length="372" mass="39908">MKKRLLQAAIAAALTVAFAVPAFANPFSDVPAKHWAYDAVNKLAQAGIVDGYDDGTFKGDKTMTRYEMAQVVAKAMNKDLTADQQATVDKLSKEFATELNTLGVKVDGLQDQMDNLVKMSGDARVRYGSVEDGASKVDYRARFGVDGKISDNMKFSARLTTGDINAKEDNSDAKIDLDTANVSFNALGLGNTIGRQDLFLGSGAIMDGTLNGISSQLGNVKVFAGNTKQADRVYAAEYGTTFNGVKLGADFLKNDTTGNKLYGANAAFGIAKNVTANAEYVKNDTTDATATAYGVKFDKVGLSATYRDIEAGALDTYSTLNDGLTGLDVTGKVKGMEYQYDKALDKNVDLNVKYQDFDNDNHRTSASVNVKF</sequence>
<proteinExistence type="predicted"/>
<feature type="signal peptide" evidence="1">
    <location>
        <begin position="1"/>
        <end position="24"/>
    </location>
</feature>
<evidence type="ECO:0000256" key="1">
    <source>
        <dbReference type="SAM" id="SignalP"/>
    </source>
</evidence>
<dbReference type="Pfam" id="PF00395">
    <property type="entry name" value="SLH"/>
    <property type="match status" value="1"/>
</dbReference>
<name>A0A1H8S3C0_9FIRM</name>
<evidence type="ECO:0000259" key="2">
    <source>
        <dbReference type="PROSITE" id="PS51272"/>
    </source>
</evidence>
<dbReference type="OrthoDB" id="5845122at2"/>
<dbReference type="Proteomes" id="UP000198847">
    <property type="component" value="Unassembled WGS sequence"/>
</dbReference>
<gene>
    <name evidence="3" type="ORF">SAMN04490178_104182</name>
</gene>
<dbReference type="EMBL" id="FODY01000004">
    <property type="protein sequence ID" value="SEO73155.1"/>
    <property type="molecule type" value="Genomic_DNA"/>
</dbReference>
<dbReference type="PANTHER" id="PTHR43308:SF1">
    <property type="entry name" value="OUTER MEMBRANE PROTEIN ALPHA"/>
    <property type="match status" value="1"/>
</dbReference>
<feature type="chain" id="PRO_5011531360" evidence="1">
    <location>
        <begin position="25"/>
        <end position="372"/>
    </location>
</feature>
<keyword evidence="4" id="KW-1185">Reference proteome</keyword>
<dbReference type="STRING" id="112903.SAMN04490178_104182"/>
<organism evidence="3 4">
    <name type="scientific">Propionispora vibrioides</name>
    <dbReference type="NCBI Taxonomy" id="112903"/>
    <lineage>
        <taxon>Bacteria</taxon>
        <taxon>Bacillati</taxon>
        <taxon>Bacillota</taxon>
        <taxon>Negativicutes</taxon>
        <taxon>Selenomonadales</taxon>
        <taxon>Sporomusaceae</taxon>
        <taxon>Propionispora</taxon>
    </lineage>
</organism>
<dbReference type="InterPro" id="IPR051465">
    <property type="entry name" value="Cell_Envelope_Struct_Comp"/>
</dbReference>
<evidence type="ECO:0000313" key="3">
    <source>
        <dbReference type="EMBL" id="SEO73155.1"/>
    </source>
</evidence>
<accession>A0A1H8S3C0</accession>
<protein>
    <submittedName>
        <fullName evidence="3">S-layer homology domain-containing protein</fullName>
    </submittedName>
</protein>
<dbReference type="AlphaFoldDB" id="A0A1H8S3C0"/>